<dbReference type="OrthoDB" id="3182677at2759"/>
<dbReference type="STRING" id="1314674.A0A0D7ARN9"/>
<name>A0A0D7ARN9_9AGAR</name>
<reference evidence="1 2" key="1">
    <citation type="journal article" date="2015" name="Fungal Genet. Biol.">
        <title>Evolution of novel wood decay mechanisms in Agaricales revealed by the genome sequences of Fistulina hepatica and Cylindrobasidium torrendii.</title>
        <authorList>
            <person name="Floudas D."/>
            <person name="Held B.W."/>
            <person name="Riley R."/>
            <person name="Nagy L.G."/>
            <person name="Koehler G."/>
            <person name="Ransdell A.S."/>
            <person name="Younus H."/>
            <person name="Chow J."/>
            <person name="Chiniquy J."/>
            <person name="Lipzen A."/>
            <person name="Tritt A."/>
            <person name="Sun H."/>
            <person name="Haridas S."/>
            <person name="LaButti K."/>
            <person name="Ohm R.A."/>
            <person name="Kues U."/>
            <person name="Blanchette R.A."/>
            <person name="Grigoriev I.V."/>
            <person name="Minto R.E."/>
            <person name="Hibbett D.S."/>
        </authorList>
    </citation>
    <scope>NUCLEOTIDE SEQUENCE [LARGE SCALE GENOMIC DNA]</scope>
    <source>
        <strain evidence="1 2">FP15055 ss-10</strain>
    </source>
</reference>
<dbReference type="Proteomes" id="UP000054007">
    <property type="component" value="Unassembled WGS sequence"/>
</dbReference>
<evidence type="ECO:0000313" key="2">
    <source>
        <dbReference type="Proteomes" id="UP000054007"/>
    </source>
</evidence>
<organism evidence="1 2">
    <name type="scientific">Cylindrobasidium torrendii FP15055 ss-10</name>
    <dbReference type="NCBI Taxonomy" id="1314674"/>
    <lineage>
        <taxon>Eukaryota</taxon>
        <taxon>Fungi</taxon>
        <taxon>Dikarya</taxon>
        <taxon>Basidiomycota</taxon>
        <taxon>Agaricomycotina</taxon>
        <taxon>Agaricomycetes</taxon>
        <taxon>Agaricomycetidae</taxon>
        <taxon>Agaricales</taxon>
        <taxon>Marasmiineae</taxon>
        <taxon>Physalacriaceae</taxon>
        <taxon>Cylindrobasidium</taxon>
    </lineage>
</organism>
<gene>
    <name evidence="1" type="ORF">CYLTODRAFT_460202</name>
</gene>
<accession>A0A0D7ARN9</accession>
<protein>
    <submittedName>
        <fullName evidence="1">Uncharacterized protein</fullName>
    </submittedName>
</protein>
<evidence type="ECO:0000313" key="1">
    <source>
        <dbReference type="EMBL" id="KIY61023.1"/>
    </source>
</evidence>
<proteinExistence type="predicted"/>
<sequence>MVVPSAFTQDNLARLDNAVMQQDASTLQVVAGWSEKDYYNVLAKFLNSCVAHARKAIKDTQLIGDAESLFTKLTFFPWDRQMKDGIKRAHPLKPDLVGVNFVPAKADTEKPLPECHWSPPDSESPKLEFPVEVKDRVSEIVTQASTYARGLFMAIPLCSYSLVLGFNTAYRPPNHNTAVGALRFLLFHHGGLTASDDLDMTSGRYDVVKTMARIMLQRTLSDAGIPSFTNGIEIRLPKSVSHPEDSVYLFVQKIFYHALSLRGHNTFVARVGPTPPVDPRSLNQCNKTPTSAKRLKQEKALTSQATCTEPMTALVVPRRFFDSEAEYVPPQDITFAPNFVGLNDDHNLIVKCTWSSKGRADVEPAMYQACAGEFGCPSFAYSFAARFADGRAVTNKIYLPEEANIDQRYWHIGRIANESRPTFAEERSLQVSVLLEEGHSLEQCEDAADLAISVGHALLGYLNALLKGWMHRDISIGNILRLVNEVDRKPFQATSVIELLRENTRDGSAEETADKSEAITWEYIDSLPSGDSQTEELVANAKSIGLSLDTLNISDKCRAVWSDGDMAANMDGYFERPRNKSEISGTIEFMSTKLRKCMNKDEPYIHTPLDDLYSFLYTMLWATLNNKGRLPDEKAEIGDELRWRQRLRSTDEFTRDGVVRDYMIEFLKVGKYSPMVRSLQPFFAAWVPKLDQLYQEGRSAEDTLSSDEDADIVARGQAVFDMYKHLAFCGVAEYFELVIKYRESLGIPGAPEEL</sequence>
<keyword evidence="2" id="KW-1185">Reference proteome</keyword>
<dbReference type="EMBL" id="KN881094">
    <property type="protein sequence ID" value="KIY61023.1"/>
    <property type="molecule type" value="Genomic_DNA"/>
</dbReference>
<dbReference type="AlphaFoldDB" id="A0A0D7ARN9"/>